<gene>
    <name evidence="1" type="ORF">HMPREF0372_02703</name>
</gene>
<comment type="caution">
    <text evidence="1">The sequence shown here is derived from an EMBL/GenBank/DDBJ whole genome shotgun (WGS) entry which is preliminary data.</text>
</comment>
<name>G9YT43_FLAPL</name>
<protein>
    <recommendedName>
        <fullName evidence="3">Lipoprotein</fullName>
    </recommendedName>
</protein>
<proteinExistence type="predicted"/>
<dbReference type="PROSITE" id="PS51257">
    <property type="entry name" value="PROKAR_LIPOPROTEIN"/>
    <property type="match status" value="1"/>
</dbReference>
<reference evidence="1 2" key="1">
    <citation type="submission" date="2011-08" db="EMBL/GenBank/DDBJ databases">
        <authorList>
            <person name="Weinstock G."/>
            <person name="Sodergren E."/>
            <person name="Clifton S."/>
            <person name="Fulton L."/>
            <person name="Fulton B."/>
            <person name="Courtney L."/>
            <person name="Fronick C."/>
            <person name="Harrison M."/>
            <person name="Strong C."/>
            <person name="Farmer C."/>
            <person name="Delahaunty K."/>
            <person name="Markovic C."/>
            <person name="Hall O."/>
            <person name="Minx P."/>
            <person name="Tomlinson C."/>
            <person name="Mitreva M."/>
            <person name="Hou S."/>
            <person name="Chen J."/>
            <person name="Wollam A."/>
            <person name="Pepin K.H."/>
            <person name="Johnson M."/>
            <person name="Bhonagiri V."/>
            <person name="Zhang X."/>
            <person name="Suruliraj S."/>
            <person name="Warren W."/>
            <person name="Chinwalla A."/>
            <person name="Mardis E.R."/>
            <person name="Wilson R.K."/>
        </authorList>
    </citation>
    <scope>NUCLEOTIDE SEQUENCE [LARGE SCALE GENOMIC DNA]</scope>
    <source>
        <strain evidence="1 2">ATCC 29863</strain>
    </source>
</reference>
<dbReference type="EMBL" id="AGCK01000227">
    <property type="protein sequence ID" value="EHM44314.1"/>
    <property type="molecule type" value="Genomic_DNA"/>
</dbReference>
<evidence type="ECO:0000313" key="1">
    <source>
        <dbReference type="EMBL" id="EHM44314.1"/>
    </source>
</evidence>
<accession>G9YT43</accession>
<sequence length="39" mass="4526">MRLLAGSRSVLFPIVGGASCKYDENEKEKQPTYSRRFYK</sequence>
<organism evidence="1 2">
    <name type="scientific">Flavonifractor plautii ATCC 29863</name>
    <dbReference type="NCBI Taxonomy" id="411475"/>
    <lineage>
        <taxon>Bacteria</taxon>
        <taxon>Bacillati</taxon>
        <taxon>Bacillota</taxon>
        <taxon>Clostridia</taxon>
        <taxon>Eubacteriales</taxon>
        <taxon>Oscillospiraceae</taxon>
        <taxon>Flavonifractor</taxon>
    </lineage>
</organism>
<evidence type="ECO:0000313" key="2">
    <source>
        <dbReference type="Proteomes" id="UP000004459"/>
    </source>
</evidence>
<evidence type="ECO:0008006" key="3">
    <source>
        <dbReference type="Google" id="ProtNLM"/>
    </source>
</evidence>
<dbReference type="AlphaFoldDB" id="G9YT43"/>
<dbReference type="HOGENOM" id="CLU_3310145_0_0_9"/>
<dbReference type="Proteomes" id="UP000004459">
    <property type="component" value="Unassembled WGS sequence"/>
</dbReference>